<dbReference type="SUPFAM" id="SSF55874">
    <property type="entry name" value="ATPase domain of HSP90 chaperone/DNA topoisomerase II/histidine kinase"/>
    <property type="match status" value="1"/>
</dbReference>
<dbReference type="FunFam" id="3.30.450.20:FF:000099">
    <property type="entry name" value="Sensory box sensor histidine kinase"/>
    <property type="match status" value="1"/>
</dbReference>
<dbReference type="InterPro" id="IPR036890">
    <property type="entry name" value="HATPase_C_sf"/>
</dbReference>
<dbReference type="InterPro" id="IPR036097">
    <property type="entry name" value="HisK_dim/P_sf"/>
</dbReference>
<dbReference type="SMART" id="SM00086">
    <property type="entry name" value="PAC"/>
    <property type="match status" value="2"/>
</dbReference>
<evidence type="ECO:0000259" key="7">
    <source>
        <dbReference type="PROSITE" id="PS50112"/>
    </source>
</evidence>
<dbReference type="Proteomes" id="UP000003688">
    <property type="component" value="Unassembled WGS sequence"/>
</dbReference>
<dbReference type="InterPro" id="IPR005467">
    <property type="entry name" value="His_kinase_dom"/>
</dbReference>
<reference evidence="9 10" key="1">
    <citation type="journal article" date="2011" name="J. Bacteriol.">
        <title>Genome sequence of 'Pedosphaera parvula' Ellin514, an aerobic Verrucomicrobial isolate from pasture soil.</title>
        <authorList>
            <person name="Kant R."/>
            <person name="van Passel M.W."/>
            <person name="Sangwan P."/>
            <person name="Palva A."/>
            <person name="Lucas S."/>
            <person name="Copeland A."/>
            <person name="Lapidus A."/>
            <person name="Glavina Del Rio T."/>
            <person name="Dalin E."/>
            <person name="Tice H."/>
            <person name="Bruce D."/>
            <person name="Goodwin L."/>
            <person name="Pitluck S."/>
            <person name="Chertkov O."/>
            <person name="Larimer F.W."/>
            <person name="Land M.L."/>
            <person name="Hauser L."/>
            <person name="Brettin T.S."/>
            <person name="Detter J.C."/>
            <person name="Han S."/>
            <person name="de Vos W.M."/>
            <person name="Janssen P.H."/>
            <person name="Smidt H."/>
        </authorList>
    </citation>
    <scope>NUCLEOTIDE SEQUENCE [LARGE SCALE GENOMIC DNA]</scope>
    <source>
        <strain evidence="9 10">Ellin514</strain>
    </source>
</reference>
<dbReference type="EC" id="2.7.13.3" evidence="2"/>
<dbReference type="EMBL" id="ABOX02000063">
    <property type="protein sequence ID" value="EEF57582.1"/>
    <property type="molecule type" value="Genomic_DNA"/>
</dbReference>
<dbReference type="CDD" id="cd00082">
    <property type="entry name" value="HisKA"/>
    <property type="match status" value="1"/>
</dbReference>
<dbReference type="InterPro" id="IPR035965">
    <property type="entry name" value="PAS-like_dom_sf"/>
</dbReference>
<evidence type="ECO:0000313" key="10">
    <source>
        <dbReference type="Proteomes" id="UP000003688"/>
    </source>
</evidence>
<comment type="catalytic activity">
    <reaction evidence="1">
        <text>ATP + protein L-histidine = ADP + protein N-phospho-L-histidine.</text>
        <dbReference type="EC" id="2.7.13.3"/>
    </reaction>
</comment>
<dbReference type="PANTHER" id="PTHR43304:SF1">
    <property type="entry name" value="PAC DOMAIN-CONTAINING PROTEIN"/>
    <property type="match status" value="1"/>
</dbReference>
<dbReference type="InterPro" id="IPR003661">
    <property type="entry name" value="HisK_dim/P_dom"/>
</dbReference>
<dbReference type="InterPro" id="IPR000014">
    <property type="entry name" value="PAS"/>
</dbReference>
<dbReference type="NCBIfam" id="TIGR00229">
    <property type="entry name" value="sensory_box"/>
    <property type="match status" value="2"/>
</dbReference>
<keyword evidence="10" id="KW-1185">Reference proteome</keyword>
<dbReference type="SMART" id="SM00387">
    <property type="entry name" value="HATPase_c"/>
    <property type="match status" value="1"/>
</dbReference>
<evidence type="ECO:0000256" key="3">
    <source>
        <dbReference type="ARBA" id="ARBA00022553"/>
    </source>
</evidence>
<feature type="domain" description="Histidine kinase" evidence="6">
    <location>
        <begin position="341"/>
        <end position="552"/>
    </location>
</feature>
<dbReference type="InterPro" id="IPR052162">
    <property type="entry name" value="Sensor_kinase/Photoreceptor"/>
</dbReference>
<evidence type="ECO:0000256" key="2">
    <source>
        <dbReference type="ARBA" id="ARBA00012438"/>
    </source>
</evidence>
<dbReference type="Pfam" id="PF13188">
    <property type="entry name" value="PAS_8"/>
    <property type="match status" value="1"/>
</dbReference>
<dbReference type="InterPro" id="IPR000700">
    <property type="entry name" value="PAS-assoc_C"/>
</dbReference>
<evidence type="ECO:0000256" key="1">
    <source>
        <dbReference type="ARBA" id="ARBA00000085"/>
    </source>
</evidence>
<keyword evidence="4" id="KW-0808">Transferase</keyword>
<gene>
    <name evidence="9" type="ORF">Cflav_PD0673</name>
</gene>
<dbReference type="InterPro" id="IPR004358">
    <property type="entry name" value="Sig_transdc_His_kin-like_C"/>
</dbReference>
<dbReference type="InterPro" id="IPR001610">
    <property type="entry name" value="PAC"/>
</dbReference>
<dbReference type="Gene3D" id="1.10.287.130">
    <property type="match status" value="1"/>
</dbReference>
<dbReference type="PROSITE" id="PS50109">
    <property type="entry name" value="HIS_KIN"/>
    <property type="match status" value="1"/>
</dbReference>
<feature type="domain" description="PAC" evidence="8">
    <location>
        <begin position="123"/>
        <end position="175"/>
    </location>
</feature>
<dbReference type="SMART" id="SM00091">
    <property type="entry name" value="PAS"/>
    <property type="match status" value="2"/>
</dbReference>
<dbReference type="SMART" id="SM00388">
    <property type="entry name" value="HisKA"/>
    <property type="match status" value="1"/>
</dbReference>
<organism evidence="9 10">
    <name type="scientific">Pedosphaera parvula (strain Ellin514)</name>
    <dbReference type="NCBI Taxonomy" id="320771"/>
    <lineage>
        <taxon>Bacteria</taxon>
        <taxon>Pseudomonadati</taxon>
        <taxon>Verrucomicrobiota</taxon>
        <taxon>Pedosphaerae</taxon>
        <taxon>Pedosphaerales</taxon>
        <taxon>Pedosphaeraceae</taxon>
        <taxon>Pedosphaera</taxon>
    </lineage>
</organism>
<evidence type="ECO:0000256" key="5">
    <source>
        <dbReference type="ARBA" id="ARBA00022777"/>
    </source>
</evidence>
<keyword evidence="5 9" id="KW-0418">Kinase</keyword>
<dbReference type="CDD" id="cd00130">
    <property type="entry name" value="PAS"/>
    <property type="match status" value="1"/>
</dbReference>
<dbReference type="AlphaFoldDB" id="B9XRE8"/>
<dbReference type="SUPFAM" id="SSF47384">
    <property type="entry name" value="Homodimeric domain of signal transducing histidine kinase"/>
    <property type="match status" value="1"/>
</dbReference>
<evidence type="ECO:0000256" key="4">
    <source>
        <dbReference type="ARBA" id="ARBA00022679"/>
    </source>
</evidence>
<dbReference type="InterPro" id="IPR003594">
    <property type="entry name" value="HATPase_dom"/>
</dbReference>
<evidence type="ECO:0000313" key="9">
    <source>
        <dbReference type="EMBL" id="EEF57582.1"/>
    </source>
</evidence>
<dbReference type="PROSITE" id="PS50113">
    <property type="entry name" value="PAC"/>
    <property type="match status" value="1"/>
</dbReference>
<dbReference type="PANTHER" id="PTHR43304">
    <property type="entry name" value="PHYTOCHROME-LIKE PROTEIN CPH1"/>
    <property type="match status" value="1"/>
</dbReference>
<dbReference type="Gene3D" id="3.30.565.10">
    <property type="entry name" value="Histidine kinase-like ATPase, C-terminal domain"/>
    <property type="match status" value="1"/>
</dbReference>
<accession>B9XRE8</accession>
<evidence type="ECO:0000259" key="6">
    <source>
        <dbReference type="PROSITE" id="PS50109"/>
    </source>
</evidence>
<dbReference type="RefSeq" id="WP_007418386.1">
    <property type="nucleotide sequence ID" value="NZ_ABOX02000063.1"/>
</dbReference>
<feature type="domain" description="PAS" evidence="7">
    <location>
        <begin position="83"/>
        <end position="120"/>
    </location>
</feature>
<dbReference type="OrthoDB" id="9789238at2"/>
<dbReference type="STRING" id="320771.Cflav_PD0673"/>
<dbReference type="Pfam" id="PF02518">
    <property type="entry name" value="HATPase_c"/>
    <property type="match status" value="1"/>
</dbReference>
<evidence type="ECO:0000259" key="8">
    <source>
        <dbReference type="PROSITE" id="PS50113"/>
    </source>
</evidence>
<dbReference type="GO" id="GO:0000155">
    <property type="term" value="F:phosphorelay sensor kinase activity"/>
    <property type="evidence" value="ECO:0007669"/>
    <property type="project" value="InterPro"/>
</dbReference>
<name>B9XRE8_PEDPL</name>
<dbReference type="Gene3D" id="3.30.450.20">
    <property type="entry name" value="PAS domain"/>
    <property type="match status" value="2"/>
</dbReference>
<dbReference type="PRINTS" id="PR00344">
    <property type="entry name" value="BCTRLSENSOR"/>
</dbReference>
<protein>
    <recommendedName>
        <fullName evidence="2">histidine kinase</fullName>
        <ecNumber evidence="2">2.7.13.3</ecNumber>
    </recommendedName>
</protein>
<dbReference type="Pfam" id="PF08447">
    <property type="entry name" value="PAS_3"/>
    <property type="match status" value="1"/>
</dbReference>
<keyword evidence="3" id="KW-0597">Phosphoprotein</keyword>
<dbReference type="Pfam" id="PF00512">
    <property type="entry name" value="HisKA"/>
    <property type="match status" value="1"/>
</dbReference>
<dbReference type="PROSITE" id="PS50112">
    <property type="entry name" value="PAS"/>
    <property type="match status" value="1"/>
</dbReference>
<comment type="caution">
    <text evidence="9">The sequence shown here is derived from an EMBL/GenBank/DDBJ whole genome shotgun (WGS) entry which is preliminary data.</text>
</comment>
<dbReference type="InterPro" id="IPR013655">
    <property type="entry name" value="PAS_fold_3"/>
</dbReference>
<dbReference type="SUPFAM" id="SSF55785">
    <property type="entry name" value="PYP-like sensor domain (PAS domain)"/>
    <property type="match status" value="2"/>
</dbReference>
<sequence>MTENTAGIWHAWFPARGADGTIEDWIGTATDIHDFKVAQEQLRRSEERFRMLVVASSHCVWRHCLDQTKQSEAQPEADRWWNELTGQEPEQSRGWGWLEAVHPEDKERVRKDFERALQEGRDYIIDYRVCRKDGQWRWLSVRGIPFRDESGVLQEWAGTISDITEQRLVENALREAEARQRAILEHLPVGVWFINQEGKIIYGNPAAKNIWSDVRYVGVDQFGEYKAWRHGTDQRITGEEWGGARSFRTGKVILDEVVDIESFDGLRKVLANATVPVVEGGKVMGVVVLNHDITERVRTTEALREIQELLQSRAKHLEKLVQERTVKLQETIGDLEAFSYSISHDLRAPLRSMQGFAQALQEDCGNKVGPEGSDYLRRITTSASRMDRLIQDVLIFSRASQVELKMETVDLEKLIRGIVESYPNLQLSQAEIVIDGPIPMVSANEAALTQCISNLLGNAVKFVSPGMGPKVCIWAEERSDRVRLWFEDNGIGIPKNAQEKIFGIFQKLNKDHEGTGIGLAIVRKAAERMNGRVGVESEAGQGSRFWLELQKG</sequence>
<proteinExistence type="predicted"/>